<dbReference type="PROSITE" id="PS00041">
    <property type="entry name" value="HTH_ARAC_FAMILY_1"/>
    <property type="match status" value="1"/>
</dbReference>
<dbReference type="Pfam" id="PF12833">
    <property type="entry name" value="HTH_18"/>
    <property type="match status" value="1"/>
</dbReference>
<dbReference type="GO" id="GO:0016811">
    <property type="term" value="F:hydrolase activity, acting on carbon-nitrogen (but not peptide) bonds, in linear amides"/>
    <property type="evidence" value="ECO:0007669"/>
    <property type="project" value="InterPro"/>
</dbReference>
<dbReference type="GO" id="GO:0003700">
    <property type="term" value="F:DNA-binding transcription factor activity"/>
    <property type="evidence" value="ECO:0007669"/>
    <property type="project" value="InterPro"/>
</dbReference>
<dbReference type="Pfam" id="PF03069">
    <property type="entry name" value="FmdA_AmdA"/>
    <property type="match status" value="1"/>
</dbReference>
<organism evidence="6 7">
    <name type="scientific">Actibacterium naphthalenivorans</name>
    <dbReference type="NCBI Taxonomy" id="1614693"/>
    <lineage>
        <taxon>Bacteria</taxon>
        <taxon>Pseudomonadati</taxon>
        <taxon>Pseudomonadota</taxon>
        <taxon>Alphaproteobacteria</taxon>
        <taxon>Rhodobacterales</taxon>
        <taxon>Roseobacteraceae</taxon>
        <taxon>Actibacterium</taxon>
    </lineage>
</organism>
<dbReference type="InterPro" id="IPR020449">
    <property type="entry name" value="Tscrpt_reg_AraC-type_HTH"/>
</dbReference>
<dbReference type="InterPro" id="IPR004304">
    <property type="entry name" value="FmdA_AmdA"/>
</dbReference>
<dbReference type="Proteomes" id="UP000585681">
    <property type="component" value="Unassembled WGS sequence"/>
</dbReference>
<dbReference type="Pfam" id="PF14525">
    <property type="entry name" value="AraC_binding_2"/>
    <property type="match status" value="1"/>
</dbReference>
<dbReference type="InterPro" id="IPR018062">
    <property type="entry name" value="HTH_AraC-typ_CS"/>
</dbReference>
<name>A0A840CCJ8_9RHOB</name>
<dbReference type="Gene3D" id="2.60.120.580">
    <property type="entry name" value="Acetamidase/Formamidase-like domains"/>
    <property type="match status" value="2"/>
</dbReference>
<evidence type="ECO:0000259" key="5">
    <source>
        <dbReference type="PROSITE" id="PS01124"/>
    </source>
</evidence>
<dbReference type="SUPFAM" id="SSF46689">
    <property type="entry name" value="Homeodomain-like"/>
    <property type="match status" value="1"/>
</dbReference>
<evidence type="ECO:0000256" key="1">
    <source>
        <dbReference type="ARBA" id="ARBA00023015"/>
    </source>
</evidence>
<dbReference type="InterPro" id="IPR009057">
    <property type="entry name" value="Homeodomain-like_sf"/>
</dbReference>
<dbReference type="SMART" id="SM00342">
    <property type="entry name" value="HTH_ARAC"/>
    <property type="match status" value="1"/>
</dbReference>
<protein>
    <submittedName>
        <fullName evidence="6">Acetamidase/formamidase/AraC-like DNA-binding protein</fullName>
    </submittedName>
</protein>
<evidence type="ECO:0000313" key="6">
    <source>
        <dbReference type="EMBL" id="MBB4023085.1"/>
    </source>
</evidence>
<dbReference type="Gene3D" id="3.10.28.20">
    <property type="entry name" value="Acetamidase/Formamidase-like domains"/>
    <property type="match status" value="1"/>
</dbReference>
<dbReference type="InterPro" id="IPR018060">
    <property type="entry name" value="HTH_AraC"/>
</dbReference>
<dbReference type="PRINTS" id="PR00032">
    <property type="entry name" value="HTHARAC"/>
</dbReference>
<evidence type="ECO:0000313" key="7">
    <source>
        <dbReference type="Proteomes" id="UP000585681"/>
    </source>
</evidence>
<feature type="region of interest" description="Disordered" evidence="4">
    <location>
        <begin position="325"/>
        <end position="362"/>
    </location>
</feature>
<dbReference type="RefSeq" id="WP_054540417.1">
    <property type="nucleotide sequence ID" value="NZ_JACIEQ010000004.1"/>
</dbReference>
<dbReference type="PROSITE" id="PS01124">
    <property type="entry name" value="HTH_ARAC_FAMILY_2"/>
    <property type="match status" value="1"/>
</dbReference>
<evidence type="ECO:0000256" key="2">
    <source>
        <dbReference type="ARBA" id="ARBA00023125"/>
    </source>
</evidence>
<evidence type="ECO:0000256" key="4">
    <source>
        <dbReference type="SAM" id="MobiDB-lite"/>
    </source>
</evidence>
<keyword evidence="7" id="KW-1185">Reference proteome</keyword>
<dbReference type="Gene3D" id="1.10.10.60">
    <property type="entry name" value="Homeodomain-like"/>
    <property type="match status" value="1"/>
</dbReference>
<sequence>MTSDPDHLDLSTFPEAARADVWRQRLAAFGLAAAEDAGAGLSGALSVLQSVSGLRIGRIVAPAQDLRPARVQPRPAPLLFVLTLRSRGVLSAQGHLQYFAQNDLAVLDQGNDWQLRWSGDAKAILLELPRSAVATRLGRQKPRLPLVLGGSVAADMARSMLGVLGAQFDALTQEDLAASEGALLDLLCSALIGEADFDGGAMTPVQVAHFRRVAAAIDTRLQRPDLTLADIAGQVGLSARYVQRLFELHGDSFSRYVRQKRLERSRADLLNISQNGVSIAQIAHRWGFASASHFSRSFREAFGISASALREDNLEARLPYAFRGHPGGAVKHPAKGQPPPPHGEPCDPASDLPEPAPNPDNMADFLLPARADTVHWGYISRAIPPVLYVPSGAVVRVETLTQHGGDDYARFVEGDPGAQSVFHWTREAKPVDRRGAGPMDASIFGRGAGEGFGVHICTGPIHVNGAEPGDVLEVEILEIAPRPSANPLYRGKAFGSNASAWWGYQYNDPLKGTKRHETITIFEVDLERPDEARALYQYVWTPQTDPFGVVHETMDYPGIPVDHRLIERRPSLDNVTIPARPHFGFIGVAPREAEIVDSIPPGYFGGNVDNWRAGPGSRVYLPVAVEGALLSIGDGHFSQGDGEINGTGLEMSLTGTVRLRLHKAGAQTVPQIRGLSTPLIETPEEWVIQSFSFENHLRDLGRSAQTDVYTRASLDRALRNAFRQARRFLIDTYGLTEDDAHALLSVAADFSVTQVADGNFGVHVSIRRSLFGDKHSGNAVGGSSGS</sequence>
<keyword evidence="3" id="KW-0804">Transcription</keyword>
<dbReference type="AlphaFoldDB" id="A0A840CCJ8"/>
<reference evidence="6" key="1">
    <citation type="submission" date="2020-08" db="EMBL/GenBank/DDBJ databases">
        <title>Genomic Encyclopedia of Type Strains, Phase IV (KMG-IV): sequencing the most valuable type-strain genomes for metagenomic binning, comparative biology and taxonomic classification.</title>
        <authorList>
            <person name="Goeker M."/>
        </authorList>
    </citation>
    <scope>NUCLEOTIDE SEQUENCE [LARGE SCALE GENOMIC DNA]</scope>
    <source>
        <strain evidence="6">DSM 105040</strain>
    </source>
</reference>
<dbReference type="SUPFAM" id="SSF141130">
    <property type="entry name" value="Acetamidase/Formamidase-like"/>
    <property type="match status" value="1"/>
</dbReference>
<gene>
    <name evidence="6" type="ORF">GGR17_002907</name>
</gene>
<feature type="domain" description="HTH araC/xylS-type" evidence="5">
    <location>
        <begin position="211"/>
        <end position="312"/>
    </location>
</feature>
<keyword evidence="1" id="KW-0805">Transcription regulation</keyword>
<dbReference type="PANTHER" id="PTHR31891">
    <property type="entry name" value="FORMAMIDASE C869.04-RELATED"/>
    <property type="match status" value="1"/>
</dbReference>
<dbReference type="EMBL" id="JACIEQ010000004">
    <property type="protein sequence ID" value="MBB4023085.1"/>
    <property type="molecule type" value="Genomic_DNA"/>
</dbReference>
<dbReference type="PANTHER" id="PTHR31891:SF1">
    <property type="entry name" value="FORMAMIDASE C869.04-RELATED"/>
    <property type="match status" value="1"/>
</dbReference>
<accession>A0A840CCJ8</accession>
<comment type="caution">
    <text evidence="6">The sequence shown here is derived from an EMBL/GenBank/DDBJ whole genome shotgun (WGS) entry which is preliminary data.</text>
</comment>
<proteinExistence type="predicted"/>
<keyword evidence="2 6" id="KW-0238">DNA-binding</keyword>
<evidence type="ECO:0000256" key="3">
    <source>
        <dbReference type="ARBA" id="ARBA00023163"/>
    </source>
</evidence>
<dbReference type="InterPro" id="IPR035418">
    <property type="entry name" value="AraC-bd_2"/>
</dbReference>
<dbReference type="GO" id="GO:0043565">
    <property type="term" value="F:sequence-specific DNA binding"/>
    <property type="evidence" value="ECO:0007669"/>
    <property type="project" value="InterPro"/>
</dbReference>